<name>A0A1R3L086_9ROSI</name>
<proteinExistence type="predicted"/>
<keyword evidence="2" id="KW-1185">Reference proteome</keyword>
<evidence type="ECO:0000313" key="2">
    <source>
        <dbReference type="Proteomes" id="UP000187203"/>
    </source>
</evidence>
<organism evidence="1 2">
    <name type="scientific">Corchorus olitorius</name>
    <dbReference type="NCBI Taxonomy" id="93759"/>
    <lineage>
        <taxon>Eukaryota</taxon>
        <taxon>Viridiplantae</taxon>
        <taxon>Streptophyta</taxon>
        <taxon>Embryophyta</taxon>
        <taxon>Tracheophyta</taxon>
        <taxon>Spermatophyta</taxon>
        <taxon>Magnoliopsida</taxon>
        <taxon>eudicotyledons</taxon>
        <taxon>Gunneridae</taxon>
        <taxon>Pentapetalae</taxon>
        <taxon>rosids</taxon>
        <taxon>malvids</taxon>
        <taxon>Malvales</taxon>
        <taxon>Malvaceae</taxon>
        <taxon>Grewioideae</taxon>
        <taxon>Apeibeae</taxon>
        <taxon>Corchorus</taxon>
    </lineage>
</organism>
<dbReference type="Proteomes" id="UP000187203">
    <property type="component" value="Unassembled WGS sequence"/>
</dbReference>
<evidence type="ECO:0000313" key="1">
    <source>
        <dbReference type="EMBL" id="OMP12744.1"/>
    </source>
</evidence>
<dbReference type="AlphaFoldDB" id="A0A1R3L086"/>
<accession>A0A1R3L086</accession>
<protein>
    <submittedName>
        <fullName evidence="1">Uncharacterized protein</fullName>
    </submittedName>
</protein>
<gene>
    <name evidence="1" type="ORF">COLO4_02809</name>
</gene>
<dbReference type="EMBL" id="AWUE01006977">
    <property type="protein sequence ID" value="OMP12744.1"/>
    <property type="molecule type" value="Genomic_DNA"/>
</dbReference>
<sequence length="44" mass="4977">MGHRVSIKPQVNPNFSTLFFLISAPPPYFRPTSTDHHKPPSSEL</sequence>
<reference evidence="2" key="1">
    <citation type="submission" date="2013-09" db="EMBL/GenBank/DDBJ databases">
        <title>Corchorus olitorius genome sequencing.</title>
        <authorList>
            <person name="Alam M."/>
            <person name="Haque M.S."/>
            <person name="Islam M.S."/>
            <person name="Emdad E.M."/>
            <person name="Islam M.M."/>
            <person name="Ahmed B."/>
            <person name="Halim A."/>
            <person name="Hossen Q.M.M."/>
            <person name="Hossain M.Z."/>
            <person name="Ahmed R."/>
            <person name="Khan M.M."/>
            <person name="Islam R."/>
            <person name="Rashid M.M."/>
            <person name="Khan S.A."/>
            <person name="Rahman M.S."/>
            <person name="Alam M."/>
            <person name="Yahiya A.S."/>
            <person name="Khan M.S."/>
            <person name="Azam M.S."/>
            <person name="Haque T."/>
            <person name="Lashkar M.Z.H."/>
            <person name="Akhand A.I."/>
            <person name="Morshed G."/>
            <person name="Roy S."/>
            <person name="Uddin K.S."/>
            <person name="Rabeya T."/>
            <person name="Hossain A.S."/>
            <person name="Chowdhury A."/>
            <person name="Snigdha A.R."/>
            <person name="Mortoza M.S."/>
            <person name="Matin S.A."/>
            <person name="Hoque S.M.E."/>
            <person name="Islam M.K."/>
            <person name="Roy D.K."/>
            <person name="Haider R."/>
            <person name="Moosa M.M."/>
            <person name="Elias S.M."/>
            <person name="Hasan A.M."/>
            <person name="Jahan S."/>
            <person name="Shafiuddin M."/>
            <person name="Mahmood N."/>
            <person name="Shommy N.S."/>
        </authorList>
    </citation>
    <scope>NUCLEOTIDE SEQUENCE [LARGE SCALE GENOMIC DNA]</scope>
    <source>
        <strain evidence="2">cv. O-4</strain>
    </source>
</reference>
<comment type="caution">
    <text evidence="1">The sequence shown here is derived from an EMBL/GenBank/DDBJ whole genome shotgun (WGS) entry which is preliminary data.</text>
</comment>